<proteinExistence type="predicted"/>
<dbReference type="InterPro" id="IPR007445">
    <property type="entry name" value="PilO"/>
</dbReference>
<dbReference type="Gene3D" id="3.30.70.60">
    <property type="match status" value="1"/>
</dbReference>
<keyword evidence="2" id="KW-1133">Transmembrane helix</keyword>
<dbReference type="OrthoDB" id="5502253at2"/>
<keyword evidence="1" id="KW-0175">Coiled coil</keyword>
<dbReference type="GO" id="GO:0043683">
    <property type="term" value="P:type IV pilus assembly"/>
    <property type="evidence" value="ECO:0007669"/>
    <property type="project" value="InterPro"/>
</dbReference>
<comment type="caution">
    <text evidence="3">The sequence shown here is derived from an EMBL/GenBank/DDBJ whole genome shotgun (WGS) entry which is preliminary data.</text>
</comment>
<evidence type="ECO:0000256" key="2">
    <source>
        <dbReference type="SAM" id="Phobius"/>
    </source>
</evidence>
<keyword evidence="2" id="KW-0812">Transmembrane</keyword>
<dbReference type="GO" id="GO:0043107">
    <property type="term" value="P:type IV pilus-dependent motility"/>
    <property type="evidence" value="ECO:0007669"/>
    <property type="project" value="InterPro"/>
</dbReference>
<keyword evidence="4" id="KW-1185">Reference proteome</keyword>
<dbReference type="eggNOG" id="COG3167">
    <property type="taxonomic scope" value="Bacteria"/>
</dbReference>
<gene>
    <name evidence="3" type="ORF">dsmv_2326</name>
</gene>
<dbReference type="PANTHER" id="PTHR39555:SF1">
    <property type="entry name" value="TYPE IV PILUS INNER MEMBRANE COMPONENT PILO"/>
    <property type="match status" value="1"/>
</dbReference>
<reference evidence="3 4" key="1">
    <citation type="journal article" date="2013" name="Genome Announc.">
        <title>Draft genome sequences for three mercury-methylating, sulfate-reducing bacteria.</title>
        <authorList>
            <person name="Brown S.D."/>
            <person name="Hurt R.A.Jr."/>
            <person name="Gilmour C.C."/>
            <person name="Elias D.A."/>
        </authorList>
    </citation>
    <scope>NUCLEOTIDE SEQUENCE [LARGE SCALE GENOMIC DNA]</scope>
    <source>
        <strain evidence="3 4">DSM 2059</strain>
    </source>
</reference>
<evidence type="ECO:0000313" key="3">
    <source>
        <dbReference type="EMBL" id="EPR40823.1"/>
    </source>
</evidence>
<feature type="coiled-coil region" evidence="1">
    <location>
        <begin position="54"/>
        <end position="98"/>
    </location>
</feature>
<evidence type="ECO:0000313" key="4">
    <source>
        <dbReference type="Proteomes" id="UP000014977"/>
    </source>
</evidence>
<evidence type="ECO:0000256" key="1">
    <source>
        <dbReference type="SAM" id="Coils"/>
    </source>
</evidence>
<dbReference type="STRING" id="897.B2D07_00740"/>
<name>S7V8F5_DESML</name>
<dbReference type="RefSeq" id="WP_020876757.1">
    <property type="nucleotide sequence ID" value="NZ_ATHJ01000080.1"/>
</dbReference>
<protein>
    <submittedName>
        <fullName evidence="3">Pilus assembly protein PilO</fullName>
    </submittedName>
</protein>
<dbReference type="PANTHER" id="PTHR39555">
    <property type="entry name" value="FIMBRIAL ASSEMBLY PROTEIN PILO-LIKE PROTEIN-RELATED"/>
    <property type="match status" value="1"/>
</dbReference>
<sequence length="216" mass="25130">MNRISPPSTAFLDPYLEKIGRLSKFQRILICVATLVFIIAPVVYFLYIPKHEQIGILEDEYESLSRELRQYQKKAKSLKKYRAEAKAIEADFEKARQALPENEEIPSLLKNISRAGQDAGLEFFQFRPERESTVGFYARIPVSMKFKGSYHEVLDFFYRVSKLSRIVNIKDIRMSSTKLRKQKGENDWEQLDVSCTSLTYKFVDKTPQAATETRKP</sequence>
<keyword evidence="2" id="KW-0472">Membrane</keyword>
<dbReference type="InterPro" id="IPR014717">
    <property type="entry name" value="Transl_elong_EF1B/ribsomal_bS6"/>
</dbReference>
<feature type="transmembrane region" description="Helical" evidence="2">
    <location>
        <begin position="28"/>
        <end position="47"/>
    </location>
</feature>
<organism evidence="3 4">
    <name type="scientific">Desulfococcus multivorans DSM 2059</name>
    <dbReference type="NCBI Taxonomy" id="1121405"/>
    <lineage>
        <taxon>Bacteria</taxon>
        <taxon>Pseudomonadati</taxon>
        <taxon>Thermodesulfobacteriota</taxon>
        <taxon>Desulfobacteria</taxon>
        <taxon>Desulfobacterales</taxon>
        <taxon>Desulfococcaceae</taxon>
        <taxon>Desulfococcus</taxon>
    </lineage>
</organism>
<dbReference type="AlphaFoldDB" id="S7V8F5"/>
<dbReference type="Proteomes" id="UP000014977">
    <property type="component" value="Unassembled WGS sequence"/>
</dbReference>
<dbReference type="EMBL" id="ATHJ01000080">
    <property type="protein sequence ID" value="EPR40823.1"/>
    <property type="molecule type" value="Genomic_DNA"/>
</dbReference>
<accession>S7V8F5</accession>
<dbReference type="Pfam" id="PF04350">
    <property type="entry name" value="PilO"/>
    <property type="match status" value="1"/>
</dbReference>